<accession>A0A8H5MFG5</accession>
<dbReference type="InterPro" id="IPR001138">
    <property type="entry name" value="Zn2Cys6_DnaBD"/>
</dbReference>
<name>A0A8H5MFG5_9AGAR</name>
<feature type="region of interest" description="Disordered" evidence="2">
    <location>
        <begin position="200"/>
        <end position="219"/>
    </location>
</feature>
<dbReference type="GO" id="GO:0000981">
    <property type="term" value="F:DNA-binding transcription factor activity, RNA polymerase II-specific"/>
    <property type="evidence" value="ECO:0007669"/>
    <property type="project" value="InterPro"/>
</dbReference>
<dbReference type="Gene3D" id="4.10.240.10">
    <property type="entry name" value="Zn(2)-C6 fungal-type DNA-binding domain"/>
    <property type="match status" value="1"/>
</dbReference>
<dbReference type="Pfam" id="PF00172">
    <property type="entry name" value="Zn_clus"/>
    <property type="match status" value="1"/>
</dbReference>
<feature type="domain" description="Zn(2)-C6 fungal-type" evidence="3">
    <location>
        <begin position="37"/>
        <end position="76"/>
    </location>
</feature>
<dbReference type="InterPro" id="IPR036864">
    <property type="entry name" value="Zn2-C6_fun-type_DNA-bd_sf"/>
</dbReference>
<proteinExistence type="predicted"/>
<dbReference type="CDD" id="cd00067">
    <property type="entry name" value="GAL4"/>
    <property type="match status" value="1"/>
</dbReference>
<feature type="compositionally biased region" description="Low complexity" evidence="2">
    <location>
        <begin position="839"/>
        <end position="853"/>
    </location>
</feature>
<gene>
    <name evidence="4" type="ORF">D9757_001781</name>
</gene>
<dbReference type="GO" id="GO:0008270">
    <property type="term" value="F:zinc ion binding"/>
    <property type="evidence" value="ECO:0007669"/>
    <property type="project" value="InterPro"/>
</dbReference>
<feature type="compositionally biased region" description="Polar residues" evidence="2">
    <location>
        <begin position="744"/>
        <end position="770"/>
    </location>
</feature>
<evidence type="ECO:0000256" key="2">
    <source>
        <dbReference type="SAM" id="MobiDB-lite"/>
    </source>
</evidence>
<dbReference type="InterPro" id="IPR050797">
    <property type="entry name" value="Carb_Metab_Trans_Reg"/>
</dbReference>
<evidence type="ECO:0000313" key="5">
    <source>
        <dbReference type="Proteomes" id="UP000518752"/>
    </source>
</evidence>
<feature type="region of interest" description="Disordered" evidence="2">
    <location>
        <begin position="1"/>
        <end position="36"/>
    </location>
</feature>
<dbReference type="SMART" id="SM00066">
    <property type="entry name" value="GAL4"/>
    <property type="match status" value="1"/>
</dbReference>
<sequence length="905" mass="98949">MSPRAHSANPQQSRTSSQPYPRRPSGQPKSSRQQFSACGACRMRRVRCDLKDIAIPTSSPHPACSNCKERGLKCVDEFADVKAVKLLRRGRRLQQVEAIYGKTGEHSASNSSYLGLPTRIPSSIPHLQPEFFDSSFWQWFSLQRPILDPAEFSSRFYAHAKGTHPLGYEGSLLAMLLVVWAASFGVDEYGSLQDGSIAYPSDDNDISSSNTRKGSMDLKYTDRDSSIGEAISARRVRKDRSESMLKEVLELVDLHSIMRRPTWDGVRVLLLILPLLEDIHPLDRLAMHEASLSQAHSLCTLLSGPSSIPSSSSASSDEAVVRARIFWYAYMQEGITAGMRGSRLVLSEEDLDVFQSTLPPFNAASPHASGVNYASGPGLPSPTSPTFSSSLPLNSLRASSPSSGTHPYLQITHLFSIPLHLSSVCRKVHANLTGVKAARKAEEGRGIDAEGMRDIWEGLDRCWEEFEAVRRSASSSAGVGDVDVQVERFVSGWQIFIFECRKFCAPDVGELELIKGFTDNVIRESLKQYIPHQSKPTPHSPTCSPPQFLSPHRLHDIASKKCLRLLPCILSIIKHNLTLSYDVADPTSLFKWDTGLVRDGCFFAAFLSASSDSEQLINHATHENPVSRLGRSHFKQEPSDFGPGNGVDIVRPGLLPILDADDGMQICLAAISEMRWAFSKSEEREDAIRIIWEEKLKKQRHGAHTHHFNVSLGGGPPSLPQLDLRYPPHLHPSSYALHDQRNTLSPLSLTSPTHATSNSAPGSACTTDGNGANGWPTYTPPGTSSSSTGTSISTRGSPVFAPNLTTASFKNTVEENFYQTVSVNDLDQFHFNAPPPTSDPSSIISSYSRTPSTHSIHAPSNVVGGSGYLNYNASGPTSGSPSMITHSDSDGCAPQFVEAVHGFYR</sequence>
<dbReference type="OrthoDB" id="3263880at2759"/>
<keyword evidence="1" id="KW-0539">Nucleus</keyword>
<comment type="caution">
    <text evidence="4">The sequence shown here is derived from an EMBL/GenBank/DDBJ whole genome shotgun (WGS) entry which is preliminary data.</text>
</comment>
<dbReference type="Proteomes" id="UP000518752">
    <property type="component" value="Unassembled WGS sequence"/>
</dbReference>
<feature type="region of interest" description="Disordered" evidence="2">
    <location>
        <begin position="835"/>
        <end position="859"/>
    </location>
</feature>
<evidence type="ECO:0000256" key="1">
    <source>
        <dbReference type="ARBA" id="ARBA00023242"/>
    </source>
</evidence>
<evidence type="ECO:0000259" key="3">
    <source>
        <dbReference type="PROSITE" id="PS50048"/>
    </source>
</evidence>
<feature type="region of interest" description="Disordered" evidence="2">
    <location>
        <begin position="744"/>
        <end position="793"/>
    </location>
</feature>
<dbReference type="PANTHER" id="PTHR31668">
    <property type="entry name" value="GLUCOSE TRANSPORT TRANSCRIPTION REGULATOR RGT1-RELATED-RELATED"/>
    <property type="match status" value="1"/>
</dbReference>
<feature type="compositionally biased region" description="Low complexity" evidence="2">
    <location>
        <begin position="774"/>
        <end position="793"/>
    </location>
</feature>
<dbReference type="AlphaFoldDB" id="A0A8H5MFG5"/>
<dbReference type="EMBL" id="JAACJN010000008">
    <property type="protein sequence ID" value="KAF5391806.1"/>
    <property type="molecule type" value="Genomic_DNA"/>
</dbReference>
<dbReference type="PROSITE" id="PS50048">
    <property type="entry name" value="ZN2_CY6_FUNGAL_2"/>
    <property type="match status" value="1"/>
</dbReference>
<protein>
    <recommendedName>
        <fullName evidence="3">Zn(2)-C6 fungal-type domain-containing protein</fullName>
    </recommendedName>
</protein>
<evidence type="ECO:0000313" key="4">
    <source>
        <dbReference type="EMBL" id="KAF5391806.1"/>
    </source>
</evidence>
<feature type="compositionally biased region" description="Polar residues" evidence="2">
    <location>
        <begin position="27"/>
        <end position="36"/>
    </location>
</feature>
<keyword evidence="5" id="KW-1185">Reference proteome</keyword>
<reference evidence="4 5" key="1">
    <citation type="journal article" date="2020" name="ISME J.">
        <title>Uncovering the hidden diversity of litter-decomposition mechanisms in mushroom-forming fungi.</title>
        <authorList>
            <person name="Floudas D."/>
            <person name="Bentzer J."/>
            <person name="Ahren D."/>
            <person name="Johansson T."/>
            <person name="Persson P."/>
            <person name="Tunlid A."/>
        </authorList>
    </citation>
    <scope>NUCLEOTIDE SEQUENCE [LARGE SCALE GENOMIC DNA]</scope>
    <source>
        <strain evidence="4 5">CBS 406.79</strain>
    </source>
</reference>
<dbReference type="SUPFAM" id="SSF57701">
    <property type="entry name" value="Zn2/Cys6 DNA-binding domain"/>
    <property type="match status" value="1"/>
</dbReference>
<feature type="compositionally biased region" description="Polar residues" evidence="2">
    <location>
        <begin position="8"/>
        <end position="19"/>
    </location>
</feature>
<organism evidence="4 5">
    <name type="scientific">Collybiopsis confluens</name>
    <dbReference type="NCBI Taxonomy" id="2823264"/>
    <lineage>
        <taxon>Eukaryota</taxon>
        <taxon>Fungi</taxon>
        <taxon>Dikarya</taxon>
        <taxon>Basidiomycota</taxon>
        <taxon>Agaricomycotina</taxon>
        <taxon>Agaricomycetes</taxon>
        <taxon>Agaricomycetidae</taxon>
        <taxon>Agaricales</taxon>
        <taxon>Marasmiineae</taxon>
        <taxon>Omphalotaceae</taxon>
        <taxon>Collybiopsis</taxon>
    </lineage>
</organism>